<dbReference type="OrthoDB" id="9984498at2759"/>
<evidence type="ECO:0000313" key="3">
    <source>
        <dbReference type="EMBL" id="CAF1144091.1"/>
    </source>
</evidence>
<name>A0A814S750_9BILA</name>
<evidence type="ECO:0000256" key="2">
    <source>
        <dbReference type="SAM" id="SignalP"/>
    </source>
</evidence>
<dbReference type="EMBL" id="CAJNOQ010006688">
    <property type="protein sequence ID" value="CAF1144091.1"/>
    <property type="molecule type" value="Genomic_DNA"/>
</dbReference>
<dbReference type="EMBL" id="CAJOBC010006688">
    <property type="protein sequence ID" value="CAF3907743.1"/>
    <property type="molecule type" value="Genomic_DNA"/>
</dbReference>
<feature type="signal peptide" evidence="2">
    <location>
        <begin position="1"/>
        <end position="19"/>
    </location>
</feature>
<dbReference type="AlphaFoldDB" id="A0A814S750"/>
<evidence type="ECO:0000313" key="5">
    <source>
        <dbReference type="Proteomes" id="UP000663829"/>
    </source>
</evidence>
<dbReference type="Proteomes" id="UP000681722">
    <property type="component" value="Unassembled WGS sequence"/>
</dbReference>
<keyword evidence="2" id="KW-0732">Signal</keyword>
<feature type="compositionally biased region" description="Basic and acidic residues" evidence="1">
    <location>
        <begin position="207"/>
        <end position="216"/>
    </location>
</feature>
<proteinExistence type="predicted"/>
<sequence>MLATLCLRCMILLSWQVFCNHLLSKLMNNESGNKMNQMNNHRRLSIMKNNSDPHWIFLDRNCIDVYGFCCIDQPNSVPNDFLSVLIQQTNEISVGIIMDTPHDTLLLKIPFMINQTLDALPAIEQWYKAFNVPVIRMSKLYDKFDMNSFNGEVLWTERSIQILLEEIDKQIKERLLQNDIHLQSQQQLFKPWMRRGSNAPPVQDANEYNKQEEQDS</sequence>
<accession>A0A814S750</accession>
<evidence type="ECO:0000313" key="4">
    <source>
        <dbReference type="EMBL" id="CAF3907743.1"/>
    </source>
</evidence>
<feature type="region of interest" description="Disordered" evidence="1">
    <location>
        <begin position="193"/>
        <end position="216"/>
    </location>
</feature>
<gene>
    <name evidence="3" type="ORF">GPM918_LOCUS20839</name>
    <name evidence="4" type="ORF">SRO942_LOCUS20836</name>
</gene>
<organism evidence="3 5">
    <name type="scientific">Didymodactylos carnosus</name>
    <dbReference type="NCBI Taxonomy" id="1234261"/>
    <lineage>
        <taxon>Eukaryota</taxon>
        <taxon>Metazoa</taxon>
        <taxon>Spiralia</taxon>
        <taxon>Gnathifera</taxon>
        <taxon>Rotifera</taxon>
        <taxon>Eurotatoria</taxon>
        <taxon>Bdelloidea</taxon>
        <taxon>Philodinida</taxon>
        <taxon>Philodinidae</taxon>
        <taxon>Didymodactylos</taxon>
    </lineage>
</organism>
<evidence type="ECO:0000256" key="1">
    <source>
        <dbReference type="SAM" id="MobiDB-lite"/>
    </source>
</evidence>
<keyword evidence="5" id="KW-1185">Reference proteome</keyword>
<comment type="caution">
    <text evidence="3">The sequence shown here is derived from an EMBL/GenBank/DDBJ whole genome shotgun (WGS) entry which is preliminary data.</text>
</comment>
<reference evidence="3" key="1">
    <citation type="submission" date="2021-02" db="EMBL/GenBank/DDBJ databases">
        <authorList>
            <person name="Nowell W R."/>
        </authorList>
    </citation>
    <scope>NUCLEOTIDE SEQUENCE</scope>
</reference>
<protein>
    <submittedName>
        <fullName evidence="3">Uncharacterized protein</fullName>
    </submittedName>
</protein>
<feature type="chain" id="PRO_5035602442" evidence="2">
    <location>
        <begin position="20"/>
        <end position="216"/>
    </location>
</feature>
<dbReference type="Proteomes" id="UP000663829">
    <property type="component" value="Unassembled WGS sequence"/>
</dbReference>